<feature type="domain" description="Signal transduction histidine kinase internal region" evidence="2">
    <location>
        <begin position="163"/>
        <end position="239"/>
    </location>
</feature>
<dbReference type="GO" id="GO:0000155">
    <property type="term" value="F:phosphorelay sensor kinase activity"/>
    <property type="evidence" value="ECO:0007669"/>
    <property type="project" value="InterPro"/>
</dbReference>
<keyword evidence="4" id="KW-1185">Reference proteome</keyword>
<dbReference type="PANTHER" id="PTHR34220:SF7">
    <property type="entry name" value="SENSOR HISTIDINE KINASE YPDA"/>
    <property type="match status" value="1"/>
</dbReference>
<dbReference type="AlphaFoldDB" id="G7URB4"/>
<dbReference type="EMBL" id="CP003093">
    <property type="protein sequence ID" value="AER57106.1"/>
    <property type="molecule type" value="Genomic_DNA"/>
</dbReference>
<keyword evidence="1" id="KW-0812">Transmembrane</keyword>
<dbReference type="PANTHER" id="PTHR34220">
    <property type="entry name" value="SENSOR HISTIDINE KINASE YPDA"/>
    <property type="match status" value="1"/>
</dbReference>
<sequence>MIARRTRRIFWERDMPDHQALDALFRPPALVTVVLAGEALALMLALAPGQAGARMLQFGLASLGIQWIALGTLCTLYLLRRPLSRLPPSGLAWACLGLLLAMTLLVASAAWALLDLRDEPAQGALPFMFRMLGIALVVGLLALLAFQNYSQATRLALRTKQLELEALRARVRPHFLFNTLNSGVMLVRQQPEQAEQLLLGLSDLFRAALDNPHDIELVEELALTQRYLEIEAIRFGPRLQIRWDLPEPIPSVKVPALSIQPLVENAVRHGIERLPGGGRIDIAVAIRDNTVMVTIRNPIQADLDGMAQHGHSIGIKATHARLQGSTEGRGTLTTSRSGNEYIAEMRLPLSRPTQSTAAQVTTR</sequence>
<dbReference type="SUPFAM" id="SSF55874">
    <property type="entry name" value="ATPase domain of HSP90 chaperone/DNA topoisomerase II/histidine kinase"/>
    <property type="match status" value="1"/>
</dbReference>
<dbReference type="HOGENOM" id="CLU_020473_1_1_6"/>
<keyword evidence="3" id="KW-0418">Kinase</keyword>
<evidence type="ECO:0000259" key="2">
    <source>
        <dbReference type="Pfam" id="PF06580"/>
    </source>
</evidence>
<protein>
    <submittedName>
        <fullName evidence="3">Histidine kinase internal region</fullName>
    </submittedName>
</protein>
<accession>G7URB4</accession>
<feature type="transmembrane region" description="Helical" evidence="1">
    <location>
        <begin position="23"/>
        <end position="46"/>
    </location>
</feature>
<reference evidence="3 4" key="1">
    <citation type="journal article" date="2012" name="J. Bacteriol.">
        <title>Complete Genome Sequence of the BTEX-Degrading Bacterium Pseudoxanthomonas spadix BD-a59.</title>
        <authorList>
            <person name="Lee S.H."/>
            <person name="Jin H.M."/>
            <person name="Lee H.J."/>
            <person name="Kim J.M."/>
            <person name="Jeon C.O."/>
        </authorList>
    </citation>
    <scope>NUCLEOTIDE SEQUENCE [LARGE SCALE GENOMIC DNA]</scope>
    <source>
        <strain evidence="3 4">BD-a59</strain>
    </source>
</reference>
<keyword evidence="3" id="KW-0808">Transferase</keyword>
<proteinExistence type="predicted"/>
<evidence type="ECO:0000256" key="1">
    <source>
        <dbReference type="SAM" id="Phobius"/>
    </source>
</evidence>
<feature type="transmembrane region" description="Helical" evidence="1">
    <location>
        <begin position="126"/>
        <end position="146"/>
    </location>
</feature>
<organism evidence="3 4">
    <name type="scientific">Pseudoxanthomonas spadix (strain BD-a59)</name>
    <dbReference type="NCBI Taxonomy" id="1045855"/>
    <lineage>
        <taxon>Bacteria</taxon>
        <taxon>Pseudomonadati</taxon>
        <taxon>Pseudomonadota</taxon>
        <taxon>Gammaproteobacteria</taxon>
        <taxon>Lysobacterales</taxon>
        <taxon>Lysobacteraceae</taxon>
        <taxon>Pseudoxanthomonas</taxon>
    </lineage>
</organism>
<keyword evidence="1" id="KW-0472">Membrane</keyword>
<dbReference type="KEGG" id="psd:DSC_12310"/>
<feature type="transmembrane region" description="Helical" evidence="1">
    <location>
        <begin position="91"/>
        <end position="114"/>
    </location>
</feature>
<keyword evidence="1" id="KW-1133">Transmembrane helix</keyword>
<feature type="transmembrane region" description="Helical" evidence="1">
    <location>
        <begin position="58"/>
        <end position="79"/>
    </location>
</feature>
<dbReference type="GO" id="GO:0016020">
    <property type="term" value="C:membrane"/>
    <property type="evidence" value="ECO:0007669"/>
    <property type="project" value="InterPro"/>
</dbReference>
<dbReference type="Gene3D" id="3.30.565.10">
    <property type="entry name" value="Histidine kinase-like ATPase, C-terminal domain"/>
    <property type="match status" value="1"/>
</dbReference>
<dbReference type="eggNOG" id="COG2972">
    <property type="taxonomic scope" value="Bacteria"/>
</dbReference>
<dbReference type="Proteomes" id="UP000005870">
    <property type="component" value="Chromosome"/>
</dbReference>
<evidence type="ECO:0000313" key="4">
    <source>
        <dbReference type="Proteomes" id="UP000005870"/>
    </source>
</evidence>
<dbReference type="Pfam" id="PF06580">
    <property type="entry name" value="His_kinase"/>
    <property type="match status" value="1"/>
</dbReference>
<dbReference type="STRING" id="1045855.DSC_12310"/>
<dbReference type="InterPro" id="IPR050640">
    <property type="entry name" value="Bact_2-comp_sensor_kinase"/>
</dbReference>
<dbReference type="InterPro" id="IPR010559">
    <property type="entry name" value="Sig_transdc_His_kin_internal"/>
</dbReference>
<evidence type="ECO:0000313" key="3">
    <source>
        <dbReference type="EMBL" id="AER57106.1"/>
    </source>
</evidence>
<dbReference type="InterPro" id="IPR036890">
    <property type="entry name" value="HATPase_C_sf"/>
</dbReference>
<gene>
    <name evidence="3" type="ordered locus">DSC_12310</name>
</gene>
<name>G7URB4_PSEUP</name>